<evidence type="ECO:0000313" key="3">
    <source>
        <dbReference type="Proteomes" id="UP000619265"/>
    </source>
</evidence>
<dbReference type="Pfam" id="PF07727">
    <property type="entry name" value="RVT_2"/>
    <property type="match status" value="1"/>
</dbReference>
<comment type="caution">
    <text evidence="2">The sequence shown here is derived from an EMBL/GenBank/DDBJ whole genome shotgun (WGS) entry which is preliminary data.</text>
</comment>
<protein>
    <recommendedName>
        <fullName evidence="1">Reverse transcriptase Ty1/copia-type domain-containing protein</fullName>
    </recommendedName>
</protein>
<feature type="domain" description="Reverse transcriptase Ty1/copia-type" evidence="1">
    <location>
        <begin position="11"/>
        <end position="101"/>
    </location>
</feature>
<proteinExistence type="predicted"/>
<organism evidence="2 3">
    <name type="scientific">Juglans regia</name>
    <name type="common">English walnut</name>
    <dbReference type="NCBI Taxonomy" id="51240"/>
    <lineage>
        <taxon>Eukaryota</taxon>
        <taxon>Viridiplantae</taxon>
        <taxon>Streptophyta</taxon>
        <taxon>Embryophyta</taxon>
        <taxon>Tracheophyta</taxon>
        <taxon>Spermatophyta</taxon>
        <taxon>Magnoliopsida</taxon>
        <taxon>eudicotyledons</taxon>
        <taxon>Gunneridae</taxon>
        <taxon>Pentapetalae</taxon>
        <taxon>rosids</taxon>
        <taxon>fabids</taxon>
        <taxon>Fagales</taxon>
        <taxon>Juglandaceae</taxon>
        <taxon>Juglans</taxon>
    </lineage>
</organism>
<evidence type="ECO:0000313" key="2">
    <source>
        <dbReference type="EMBL" id="KAF5481250.1"/>
    </source>
</evidence>
<evidence type="ECO:0000259" key="1">
    <source>
        <dbReference type="Pfam" id="PF07727"/>
    </source>
</evidence>
<dbReference type="Proteomes" id="UP000619265">
    <property type="component" value="Unassembled WGS sequence"/>
</dbReference>
<reference evidence="2" key="1">
    <citation type="submission" date="2015-10" db="EMBL/GenBank/DDBJ databases">
        <authorList>
            <person name="Martinez-Garcia P.J."/>
            <person name="Crepeau M.W."/>
            <person name="Puiu D."/>
            <person name="Gonzalez-Ibeas D."/>
            <person name="Whalen J."/>
            <person name="Stevens K."/>
            <person name="Paul R."/>
            <person name="Butterfield T."/>
            <person name="Britton M."/>
            <person name="Reagan R."/>
            <person name="Chakraborty S."/>
            <person name="Walawage S.L."/>
            <person name="Vasquez-Gross H.A."/>
            <person name="Cardeno C."/>
            <person name="Famula R."/>
            <person name="Pratt K."/>
            <person name="Kuruganti S."/>
            <person name="Aradhya M.K."/>
            <person name="Leslie C.A."/>
            <person name="Dandekar A.M."/>
            <person name="Salzberg S.L."/>
            <person name="Wegrzyn J.L."/>
            <person name="Langley C.H."/>
            <person name="Neale D.B."/>
        </authorList>
    </citation>
    <scope>NUCLEOTIDE SEQUENCE</scope>
    <source>
        <tissue evidence="2">Leaves</tissue>
    </source>
</reference>
<name>A0A834D8T1_JUGRE</name>
<dbReference type="EMBL" id="LIHL02000001">
    <property type="protein sequence ID" value="KAF5481250.1"/>
    <property type="molecule type" value="Genomic_DNA"/>
</dbReference>
<sequence>MFDELKALYANNTWTLVPRESSMDVIGCKWIFKTKLNADGTLDRLKARLVAKGFHQIAGINYHEAFSPVIRPSTIRTIITIALIKHWDIRQLNVKNAFLHGVQITQTLDGLTLTQEKYAHDTLDRAQMSDCKPKGTPMMAKTKGLKSTTPYSNLAHYCSLVGALQYLTLTRPDLAYNVNFIGLDVHSPNSPQQAIVYFLVVTIFLG</sequence>
<gene>
    <name evidence="2" type="ORF">F2P56_001918</name>
</gene>
<accession>A0A834D8T1</accession>
<dbReference type="Gramene" id="Jr01_20760_p1">
    <property type="protein sequence ID" value="cds.Jr01_20760_p1"/>
    <property type="gene ID" value="Jr01_20760"/>
</dbReference>
<dbReference type="AlphaFoldDB" id="A0A834D8T1"/>
<dbReference type="InterPro" id="IPR013103">
    <property type="entry name" value="RVT_2"/>
</dbReference>
<reference evidence="2" key="2">
    <citation type="submission" date="2020-03" db="EMBL/GenBank/DDBJ databases">
        <title>Walnut 2.0.</title>
        <authorList>
            <person name="Marrano A."/>
            <person name="Britton M."/>
            <person name="Zimin A.V."/>
            <person name="Zaini P.A."/>
            <person name="Workman R."/>
            <person name="Puiu D."/>
            <person name="Bianco L."/>
            <person name="Allen B.J."/>
            <person name="Troggio M."/>
            <person name="Leslie C.A."/>
            <person name="Timp W."/>
            <person name="Dendekar A."/>
            <person name="Salzberg S.L."/>
            <person name="Neale D.B."/>
        </authorList>
    </citation>
    <scope>NUCLEOTIDE SEQUENCE</scope>
    <source>
        <tissue evidence="2">Leaves</tissue>
    </source>
</reference>